<dbReference type="AlphaFoldDB" id="A0A3B6NJZ1"/>
<keyword evidence="4" id="KW-1185">Reference proteome</keyword>
<dbReference type="PANTHER" id="PTHR31236:SF27">
    <property type="entry name" value="BURP DOMAIN-CONTAINING PROTEIN 4"/>
    <property type="match status" value="1"/>
</dbReference>
<dbReference type="Gramene" id="TraesCS6A02G100600.5">
    <property type="protein sequence ID" value="TraesCS6A02G100600.5"/>
    <property type="gene ID" value="TraesCS6A02G100600"/>
</dbReference>
<dbReference type="SMART" id="SM01045">
    <property type="entry name" value="BURP"/>
    <property type="match status" value="1"/>
</dbReference>
<dbReference type="PANTHER" id="PTHR31236">
    <property type="entry name" value="BURP DOMAIN PROTEIN USPL1-LIKE"/>
    <property type="match status" value="1"/>
</dbReference>
<keyword evidence="1" id="KW-0732">Signal</keyword>
<proteinExistence type="predicted"/>
<dbReference type="InterPro" id="IPR004873">
    <property type="entry name" value="BURP_dom"/>
</dbReference>
<sequence>MTTKLTAIAFFLLLLTFGESSDRVEPPSSQENAFDTSAYAVHWDPDHAPSEEKGFGESSYAVHWDPDHTPSKNGFGASAYAVHWEPDHSPSKENGFGESAYAVHWDPDHSPSKNGFGESAYAVHWDPDHAPSKENGFGESAYAVHWDPDHAPSKENGFGESAYAVHWDPDHAPSKNGFDESAYAVHWDPDHAPSKGNGFAESSYAVHWDPDRAPSKDKGFGESAYAVHWDPDHAPSKENGFGASAYAVHWDPDHTPSKENGFGASAYAVHWDPDHSPSKENGFDASAYAVHWDPDHSPSKNGFGDSTYAVHWDPDHEHSTSAVPEAQAKRHQIKVQTGMLFLKKNLRVGTVLPQGTMFARGGSPKSVNSVNTPLESKYLATILSHYKIPHSSMKAKQVADTLHSCGKPADKEEPHMCFSSREAMARFATKSLGVSGARAAITRIHGHETPNTMYVVAQIAQFSNNSVPCHPMDFPYEVFCCHRPREVQSLTVQLKGLKDGTPGVTATAMCHMNTSDWDQQYFELLGGERGEPICHYMPTNYIMFY</sequence>
<dbReference type="EnsemblPlants" id="TraesCS6A02G100600.5">
    <property type="protein sequence ID" value="TraesCS6A02G100600.5"/>
    <property type="gene ID" value="TraesCS6A02G100600"/>
</dbReference>
<evidence type="ECO:0000256" key="1">
    <source>
        <dbReference type="SAM" id="SignalP"/>
    </source>
</evidence>
<reference evidence="3" key="1">
    <citation type="submission" date="2018-08" db="EMBL/GenBank/DDBJ databases">
        <authorList>
            <person name="Rossello M."/>
        </authorList>
    </citation>
    <scope>NUCLEOTIDE SEQUENCE [LARGE SCALE GENOMIC DNA]</scope>
    <source>
        <strain evidence="3">cv. Chinese Spring</strain>
    </source>
</reference>
<feature type="chain" id="PRO_5043178230" description="BURP domain-containing protein" evidence="1">
    <location>
        <begin position="21"/>
        <end position="545"/>
    </location>
</feature>
<dbReference type="InterPro" id="IPR044816">
    <property type="entry name" value="BURP"/>
</dbReference>
<dbReference type="OrthoDB" id="989869at2759"/>
<dbReference type="PROSITE" id="PS51277">
    <property type="entry name" value="BURP"/>
    <property type="match status" value="1"/>
</dbReference>
<evidence type="ECO:0000313" key="4">
    <source>
        <dbReference type="Proteomes" id="UP000019116"/>
    </source>
</evidence>
<feature type="domain" description="BURP" evidence="2">
    <location>
        <begin position="340"/>
        <end position="545"/>
    </location>
</feature>
<dbReference type="Gramene" id="TraesCS6A03G0230300.3">
    <property type="protein sequence ID" value="TraesCS6A03G0230300.3.CDS"/>
    <property type="gene ID" value="TraesCS6A03G0230300"/>
</dbReference>
<feature type="signal peptide" evidence="1">
    <location>
        <begin position="1"/>
        <end position="20"/>
    </location>
</feature>
<name>A0A3B6NJZ1_WHEAT</name>
<dbReference type="Pfam" id="PF03181">
    <property type="entry name" value="BURP"/>
    <property type="match status" value="1"/>
</dbReference>
<protein>
    <recommendedName>
        <fullName evidence="2">BURP domain-containing protein</fullName>
    </recommendedName>
</protein>
<evidence type="ECO:0000313" key="3">
    <source>
        <dbReference type="EnsemblPlants" id="TraesCS6A02G100600.5"/>
    </source>
</evidence>
<dbReference type="Proteomes" id="UP000019116">
    <property type="component" value="Chromosome 6A"/>
</dbReference>
<organism evidence="3">
    <name type="scientific">Triticum aestivum</name>
    <name type="common">Wheat</name>
    <dbReference type="NCBI Taxonomy" id="4565"/>
    <lineage>
        <taxon>Eukaryota</taxon>
        <taxon>Viridiplantae</taxon>
        <taxon>Streptophyta</taxon>
        <taxon>Embryophyta</taxon>
        <taxon>Tracheophyta</taxon>
        <taxon>Spermatophyta</taxon>
        <taxon>Magnoliopsida</taxon>
        <taxon>Liliopsida</taxon>
        <taxon>Poales</taxon>
        <taxon>Poaceae</taxon>
        <taxon>BOP clade</taxon>
        <taxon>Pooideae</taxon>
        <taxon>Triticodae</taxon>
        <taxon>Triticeae</taxon>
        <taxon>Triticinae</taxon>
        <taxon>Triticum</taxon>
    </lineage>
</organism>
<evidence type="ECO:0000259" key="2">
    <source>
        <dbReference type="PROSITE" id="PS51277"/>
    </source>
</evidence>
<reference evidence="3" key="2">
    <citation type="submission" date="2018-10" db="UniProtKB">
        <authorList>
            <consortium name="EnsemblPlants"/>
        </authorList>
    </citation>
    <scope>IDENTIFICATION</scope>
</reference>
<accession>A0A3B6NJZ1</accession>